<keyword evidence="2" id="KW-1185">Reference proteome</keyword>
<sequence length="114" mass="13244">MRTRAQELIWNCRQGRIFPRNLRKYKLATLVIGTIATRPNAVYQRMDSPNSVTQDCVLRVDTLNPNPAPAVQYVFSAEEGEYFLRQHVGDNIRVTPFVRSDLEDWINEFRSMLG</sequence>
<dbReference type="AlphaFoldDB" id="A0AA37P1L7"/>
<gene>
    <name evidence="1" type="ORF">ColSpa_07121</name>
</gene>
<organism evidence="1 2">
    <name type="scientific">Colletotrichum spaethianum</name>
    <dbReference type="NCBI Taxonomy" id="700344"/>
    <lineage>
        <taxon>Eukaryota</taxon>
        <taxon>Fungi</taxon>
        <taxon>Dikarya</taxon>
        <taxon>Ascomycota</taxon>
        <taxon>Pezizomycotina</taxon>
        <taxon>Sordariomycetes</taxon>
        <taxon>Hypocreomycetidae</taxon>
        <taxon>Glomerellales</taxon>
        <taxon>Glomerellaceae</taxon>
        <taxon>Colletotrichum</taxon>
        <taxon>Colletotrichum spaethianum species complex</taxon>
    </lineage>
</organism>
<evidence type="ECO:0000313" key="2">
    <source>
        <dbReference type="Proteomes" id="UP001055115"/>
    </source>
</evidence>
<dbReference type="Proteomes" id="UP001055115">
    <property type="component" value="Unassembled WGS sequence"/>
</dbReference>
<proteinExistence type="predicted"/>
<accession>A0AA37P1L7</accession>
<protein>
    <submittedName>
        <fullName evidence="1">Uncharacterized protein</fullName>
    </submittedName>
</protein>
<dbReference type="RefSeq" id="XP_049129290.1">
    <property type="nucleotide sequence ID" value="XM_049273333.1"/>
</dbReference>
<reference evidence="1 2" key="1">
    <citation type="submission" date="2022-03" db="EMBL/GenBank/DDBJ databases">
        <title>Genome data of Colletotrichum spp.</title>
        <authorList>
            <person name="Utami Y.D."/>
            <person name="Hiruma K."/>
        </authorList>
    </citation>
    <scope>NUCLEOTIDE SEQUENCE [LARGE SCALE GENOMIC DNA]</scope>
    <source>
        <strain evidence="1 2">MAFF 239500</strain>
    </source>
</reference>
<evidence type="ECO:0000313" key="1">
    <source>
        <dbReference type="EMBL" id="GKT46940.1"/>
    </source>
</evidence>
<comment type="caution">
    <text evidence="1">The sequence shown here is derived from an EMBL/GenBank/DDBJ whole genome shotgun (WGS) entry which is preliminary data.</text>
</comment>
<name>A0AA37P1L7_9PEZI</name>
<dbReference type="GeneID" id="73327923"/>
<dbReference type="EMBL" id="BQXU01000018">
    <property type="protein sequence ID" value="GKT46940.1"/>
    <property type="molecule type" value="Genomic_DNA"/>
</dbReference>